<reference evidence="6 7" key="1">
    <citation type="journal article" date="2013" name="Appl. Environ. Microbiol.">
        <title>The genome of the alga-associated marine flavobacterium Formosa agariphila KMM 3901T reveals a broad potential for degradation of algal polysaccharides.</title>
        <authorList>
            <person name="Mann A.J."/>
            <person name="Hahnke R.L."/>
            <person name="Huang S."/>
            <person name="Werner J."/>
            <person name="Xing P."/>
            <person name="Barbeyron T."/>
            <person name="Huettel B."/>
            <person name="Stueber K."/>
            <person name="Reinhardt R."/>
            <person name="Harder J."/>
            <person name="Gloeckner F.O."/>
            <person name="Amann R.I."/>
            <person name="Teeling H."/>
        </authorList>
    </citation>
    <scope>NUCLEOTIDE SEQUENCE [LARGE SCALE GENOMIC DNA]</scope>
    <source>
        <strain evidence="7">DSM 15362 / KCTC 12365 / LMG 23005 / KMM 3901</strain>
    </source>
</reference>
<keyword evidence="4" id="KW-0106">Calcium</keyword>
<keyword evidence="3 6" id="KW-0378">Hydrolase</keyword>
<dbReference type="PANTHER" id="PTHR42693">
    <property type="entry name" value="ARYLSULFATASE FAMILY MEMBER"/>
    <property type="match status" value="1"/>
</dbReference>
<evidence type="ECO:0000256" key="2">
    <source>
        <dbReference type="ARBA" id="ARBA00022723"/>
    </source>
</evidence>
<comment type="similarity">
    <text evidence="1">Belongs to the sulfatase family.</text>
</comment>
<proteinExistence type="inferred from homology"/>
<evidence type="ECO:0000259" key="5">
    <source>
        <dbReference type="Pfam" id="PF00884"/>
    </source>
</evidence>
<feature type="domain" description="Sulfatase N-terminal" evidence="5">
    <location>
        <begin position="43"/>
        <end position="365"/>
    </location>
</feature>
<dbReference type="SUPFAM" id="SSF53649">
    <property type="entry name" value="Alkaline phosphatase-like"/>
    <property type="match status" value="1"/>
</dbReference>
<dbReference type="AlphaFoldDB" id="T2KL62"/>
<dbReference type="InterPro" id="IPR017850">
    <property type="entry name" value="Alkaline_phosphatase_core_sf"/>
</dbReference>
<dbReference type="eggNOG" id="COG3119">
    <property type="taxonomic scope" value="Bacteria"/>
</dbReference>
<protein>
    <submittedName>
        <fullName evidence="6">Arylsulfatase</fullName>
        <ecNumber evidence="6">3.1.6.1</ecNumber>
    </submittedName>
</protein>
<dbReference type="EMBL" id="HG315671">
    <property type="protein sequence ID" value="CDF78734.1"/>
    <property type="molecule type" value="Genomic_DNA"/>
</dbReference>
<dbReference type="Gene3D" id="3.40.720.10">
    <property type="entry name" value="Alkaline Phosphatase, subunit A"/>
    <property type="match status" value="1"/>
</dbReference>
<evidence type="ECO:0000256" key="3">
    <source>
        <dbReference type="ARBA" id="ARBA00022801"/>
    </source>
</evidence>
<dbReference type="PANTHER" id="PTHR42693:SF53">
    <property type="entry name" value="ENDO-4-O-SULFATASE"/>
    <property type="match status" value="1"/>
</dbReference>
<dbReference type="EC" id="3.1.6.1" evidence="6"/>
<dbReference type="Proteomes" id="UP000016160">
    <property type="component" value="Chromosome"/>
</dbReference>
<dbReference type="InterPro" id="IPR050738">
    <property type="entry name" value="Sulfatase"/>
</dbReference>
<gene>
    <name evidence="6" type="ORF">BN863_10220</name>
</gene>
<evidence type="ECO:0000256" key="4">
    <source>
        <dbReference type="ARBA" id="ARBA00022837"/>
    </source>
</evidence>
<dbReference type="PATRIC" id="fig|1347342.6.peg.1032"/>
<dbReference type="InterPro" id="IPR024607">
    <property type="entry name" value="Sulfatase_CS"/>
</dbReference>
<dbReference type="InterPro" id="IPR000917">
    <property type="entry name" value="Sulfatase_N"/>
</dbReference>
<dbReference type="STRING" id="1347342.BN863_10220"/>
<dbReference type="RefSeq" id="WP_084817473.1">
    <property type="nucleotide sequence ID" value="NZ_HG315671.1"/>
</dbReference>
<evidence type="ECO:0000313" key="7">
    <source>
        <dbReference type="Proteomes" id="UP000016160"/>
    </source>
</evidence>
<dbReference type="OrthoDB" id="9765065at2"/>
<dbReference type="GO" id="GO:0046872">
    <property type="term" value="F:metal ion binding"/>
    <property type="evidence" value="ECO:0007669"/>
    <property type="project" value="UniProtKB-KW"/>
</dbReference>
<evidence type="ECO:0000313" key="6">
    <source>
        <dbReference type="EMBL" id="CDF78734.1"/>
    </source>
</evidence>
<dbReference type="HOGENOM" id="CLU_006332_10_4_10"/>
<name>T2KL62_FORAG</name>
<sequence>MKRRILILLTLVLCSVLGGCKARKIQGVEKSESSAAVSTLGQPNIVVLLCDDLGYGDLAAFGHPVIETHNLDKLAETGIKLTDFYATAPVCSSSRAGLLTGRSPNRAGIYDFIPGYKKSADNRDLVHLRAEEVTIPQVLKSVGYETCLVGKWHCSSQFNSDAQPQPNDFGFDYWMATHNNAAPSHKNPRNFVRNGEEVGEIEGFSSQIIVSEAMSWLDKRDTNKPFFLEVAFHEPHEPIASPEDLVQKYLPKAKNHEEAEFFANVENVDLAVGRLLEYFETHNITNTLIVFSSDNGPETFMRYERAKKSYGRPGPLKGMKLWTNEAGFRVPGIVKWIGKDTFSGTSDAVVSALDFLPTFAELAGAELPNRKLDGESFVPLLKSGNFEREKPLTWAFYDAINDRRVAMRKGDYKIMARIELDGETLPNLHNLYDGNIEEIKRAKLTDFVLFNLKNDIAESEDISAQKPEIFNTMKTEFKSEYKALLDGSHVWVRQEETN</sequence>
<evidence type="ECO:0000256" key="1">
    <source>
        <dbReference type="ARBA" id="ARBA00008779"/>
    </source>
</evidence>
<dbReference type="Gene3D" id="3.30.1120.10">
    <property type="match status" value="1"/>
</dbReference>
<keyword evidence="7" id="KW-1185">Reference proteome</keyword>
<keyword evidence="2" id="KW-0479">Metal-binding</keyword>
<dbReference type="PROSITE" id="PS00149">
    <property type="entry name" value="SULFATASE_2"/>
    <property type="match status" value="1"/>
</dbReference>
<accession>T2KL62</accession>
<organism evidence="6 7">
    <name type="scientific">Formosa agariphila (strain DSM 15362 / KCTC 12365 / LMG 23005 / KMM 3901 / M-2Alg 35-1)</name>
    <dbReference type="NCBI Taxonomy" id="1347342"/>
    <lineage>
        <taxon>Bacteria</taxon>
        <taxon>Pseudomonadati</taxon>
        <taxon>Bacteroidota</taxon>
        <taxon>Flavobacteriia</taxon>
        <taxon>Flavobacteriales</taxon>
        <taxon>Flavobacteriaceae</taxon>
        <taxon>Formosa</taxon>
    </lineage>
</organism>
<dbReference type="GO" id="GO:0004065">
    <property type="term" value="F:arylsulfatase activity"/>
    <property type="evidence" value="ECO:0007669"/>
    <property type="project" value="UniProtKB-EC"/>
</dbReference>
<dbReference type="Pfam" id="PF00884">
    <property type="entry name" value="Sulfatase"/>
    <property type="match status" value="1"/>
</dbReference>
<dbReference type="PROSITE" id="PS51257">
    <property type="entry name" value="PROKAR_LIPOPROTEIN"/>
    <property type="match status" value="1"/>
</dbReference>